<dbReference type="PANTHER" id="PTHR25464">
    <property type="entry name" value="TRIPARTITE MOTIF-CONTAINING PROTEIN 2-LIKE PROTEIN"/>
    <property type="match status" value="1"/>
</dbReference>
<dbReference type="InterPro" id="IPR013083">
    <property type="entry name" value="Znf_RING/FYVE/PHD"/>
</dbReference>
<dbReference type="InParanoid" id="E9G5H8"/>
<dbReference type="GO" id="GO:0003755">
    <property type="term" value="F:peptidyl-prolyl cis-trans isomerase activity"/>
    <property type="evidence" value="ECO:0007669"/>
    <property type="project" value="InterPro"/>
</dbReference>
<evidence type="ECO:0000313" key="13">
    <source>
        <dbReference type="Proteomes" id="UP000000305"/>
    </source>
</evidence>
<dbReference type="OrthoDB" id="264520at2759"/>
<dbReference type="GO" id="GO:0012505">
    <property type="term" value="C:endomembrane system"/>
    <property type="evidence" value="ECO:0007669"/>
    <property type="project" value="UniProtKB-SubCell"/>
</dbReference>
<gene>
    <name evidence="12" type="ORF">DAPPUDRAFT_313859</name>
</gene>
<sequence>MASKISSDDEEDFLNCGICFEYYDSDIRVPKLLCCFHSCCIVCLKGTMKEITSTITCPFCRQDTKLTDGVKISLTTNFYIMPRIEKAIAQRKQEMKVACATGSYNSLQPTDTCLSTSPHAQSNKRLMCYLQFMVNGYLIQQRVVFRLDYDQAPKMSSQFMNHCLGINGKTYEGSRIFKTEDSHHFVCGKMDAEPYLADCSTLPKTKGALRMRHRMKRKKCDGDVYVSSEFSVNCKDEEDNQELLSTVFGYVHKGLGVCEYISRLNSGDHEIVVHSCGTWVDVADEEMEQTCAVLPTTRFIAPTGDDPLAQVLESNLCYPLMRRLVMCEVFLECCQSTVDSSLSYKTSPVAETASGKSFTAGRISSYPYSYIANFSFLAERKGALCMRQVGRLGDWRVKHKTEFTVMCCEPDPNENIQLGTVIGYVHWGIEICEYVRLLNPMEKNITIHSCGTY</sequence>
<dbReference type="STRING" id="6669.E9G5H8"/>
<dbReference type="AlphaFoldDB" id="E9G5H8"/>
<dbReference type="GO" id="GO:0008270">
    <property type="term" value="F:zinc ion binding"/>
    <property type="evidence" value="ECO:0007669"/>
    <property type="project" value="UniProtKB-KW"/>
</dbReference>
<keyword evidence="4" id="KW-0812">Transmembrane</keyword>
<keyword evidence="8" id="KW-1133">Transmembrane helix</keyword>
<dbReference type="InterPro" id="IPR029000">
    <property type="entry name" value="Cyclophilin-like_dom_sf"/>
</dbReference>
<dbReference type="HOGENOM" id="CLU_604481_0_0_1"/>
<dbReference type="SMART" id="SM00184">
    <property type="entry name" value="RING"/>
    <property type="match status" value="1"/>
</dbReference>
<evidence type="ECO:0000256" key="7">
    <source>
        <dbReference type="ARBA" id="ARBA00022833"/>
    </source>
</evidence>
<dbReference type="InterPro" id="IPR001841">
    <property type="entry name" value="Znf_RING"/>
</dbReference>
<organism evidence="12 13">
    <name type="scientific">Daphnia pulex</name>
    <name type="common">Water flea</name>
    <dbReference type="NCBI Taxonomy" id="6669"/>
    <lineage>
        <taxon>Eukaryota</taxon>
        <taxon>Metazoa</taxon>
        <taxon>Ecdysozoa</taxon>
        <taxon>Arthropoda</taxon>
        <taxon>Crustacea</taxon>
        <taxon>Branchiopoda</taxon>
        <taxon>Diplostraca</taxon>
        <taxon>Cladocera</taxon>
        <taxon>Anomopoda</taxon>
        <taxon>Daphniidae</taxon>
        <taxon>Daphnia</taxon>
    </lineage>
</organism>
<keyword evidence="6 10" id="KW-0863">Zinc-finger</keyword>
<dbReference type="GO" id="GO:0016740">
    <property type="term" value="F:transferase activity"/>
    <property type="evidence" value="ECO:0007669"/>
    <property type="project" value="UniProtKB-KW"/>
</dbReference>
<dbReference type="PANTHER" id="PTHR25464:SF2">
    <property type="entry name" value="RING-TYPE DOMAIN-CONTAINING PROTEIN"/>
    <property type="match status" value="1"/>
</dbReference>
<evidence type="ECO:0000256" key="8">
    <source>
        <dbReference type="ARBA" id="ARBA00022989"/>
    </source>
</evidence>
<dbReference type="EMBL" id="GL732532">
    <property type="protein sequence ID" value="EFX85630.1"/>
    <property type="molecule type" value="Genomic_DNA"/>
</dbReference>
<evidence type="ECO:0000256" key="6">
    <source>
        <dbReference type="ARBA" id="ARBA00022771"/>
    </source>
</evidence>
<name>E9G5H8_DAPPU</name>
<dbReference type="Gene3D" id="3.30.40.10">
    <property type="entry name" value="Zinc/RING finger domain, C3HC4 (zinc finger)"/>
    <property type="match status" value="1"/>
</dbReference>
<dbReference type="Proteomes" id="UP000000305">
    <property type="component" value="Unassembled WGS sequence"/>
</dbReference>
<reference evidence="12 13" key="1">
    <citation type="journal article" date="2011" name="Science">
        <title>The ecoresponsive genome of Daphnia pulex.</title>
        <authorList>
            <person name="Colbourne J.K."/>
            <person name="Pfrender M.E."/>
            <person name="Gilbert D."/>
            <person name="Thomas W.K."/>
            <person name="Tucker A."/>
            <person name="Oakley T.H."/>
            <person name="Tokishita S."/>
            <person name="Aerts A."/>
            <person name="Arnold G.J."/>
            <person name="Basu M.K."/>
            <person name="Bauer D.J."/>
            <person name="Caceres C.E."/>
            <person name="Carmel L."/>
            <person name="Casola C."/>
            <person name="Choi J.H."/>
            <person name="Detter J.C."/>
            <person name="Dong Q."/>
            <person name="Dusheyko S."/>
            <person name="Eads B.D."/>
            <person name="Frohlich T."/>
            <person name="Geiler-Samerotte K.A."/>
            <person name="Gerlach D."/>
            <person name="Hatcher P."/>
            <person name="Jogdeo S."/>
            <person name="Krijgsveld J."/>
            <person name="Kriventseva E.V."/>
            <person name="Kultz D."/>
            <person name="Laforsch C."/>
            <person name="Lindquist E."/>
            <person name="Lopez J."/>
            <person name="Manak J.R."/>
            <person name="Muller J."/>
            <person name="Pangilinan J."/>
            <person name="Patwardhan R.P."/>
            <person name="Pitluck S."/>
            <person name="Pritham E.J."/>
            <person name="Rechtsteiner A."/>
            <person name="Rho M."/>
            <person name="Rogozin I.B."/>
            <person name="Sakarya O."/>
            <person name="Salamov A."/>
            <person name="Schaack S."/>
            <person name="Shapiro H."/>
            <person name="Shiga Y."/>
            <person name="Skalitzky C."/>
            <person name="Smith Z."/>
            <person name="Souvorov A."/>
            <person name="Sung W."/>
            <person name="Tang Z."/>
            <person name="Tsuchiya D."/>
            <person name="Tu H."/>
            <person name="Vos H."/>
            <person name="Wang M."/>
            <person name="Wolf Y.I."/>
            <person name="Yamagata H."/>
            <person name="Yamada T."/>
            <person name="Ye Y."/>
            <person name="Shaw J.R."/>
            <person name="Andrews J."/>
            <person name="Crease T.J."/>
            <person name="Tang H."/>
            <person name="Lucas S.M."/>
            <person name="Robertson H.M."/>
            <person name="Bork P."/>
            <person name="Koonin E.V."/>
            <person name="Zdobnov E.M."/>
            <person name="Grigoriev I.V."/>
            <person name="Lynch M."/>
            <person name="Boore J.L."/>
        </authorList>
    </citation>
    <scope>NUCLEOTIDE SEQUENCE [LARGE SCALE GENOMIC DNA]</scope>
</reference>
<evidence type="ECO:0000256" key="5">
    <source>
        <dbReference type="ARBA" id="ARBA00022723"/>
    </source>
</evidence>
<dbReference type="Pfam" id="PF00160">
    <property type="entry name" value="Pro_isomerase"/>
    <property type="match status" value="1"/>
</dbReference>
<keyword evidence="5" id="KW-0479">Metal-binding</keyword>
<dbReference type="KEGG" id="dpx:DAPPUDRAFT_313859"/>
<accession>E9G5H8</accession>
<evidence type="ECO:0000256" key="4">
    <source>
        <dbReference type="ARBA" id="ARBA00022692"/>
    </source>
</evidence>
<feature type="domain" description="RING-type" evidence="11">
    <location>
        <begin position="16"/>
        <end position="61"/>
    </location>
</feature>
<proteinExistence type="predicted"/>
<keyword evidence="9" id="KW-0472">Membrane</keyword>
<keyword evidence="13" id="KW-1185">Reference proteome</keyword>
<comment type="subcellular location">
    <subcellularLocation>
        <location evidence="1">Endomembrane system</location>
    </subcellularLocation>
</comment>
<dbReference type="Gene3D" id="2.40.100.10">
    <property type="entry name" value="Cyclophilin-like"/>
    <property type="match status" value="1"/>
</dbReference>
<evidence type="ECO:0000259" key="11">
    <source>
        <dbReference type="PROSITE" id="PS50089"/>
    </source>
</evidence>
<comment type="pathway">
    <text evidence="2">Protein modification; protein ubiquitination.</text>
</comment>
<dbReference type="SUPFAM" id="SSF50891">
    <property type="entry name" value="Cyclophilin-like"/>
    <property type="match status" value="1"/>
</dbReference>
<dbReference type="PROSITE" id="PS50089">
    <property type="entry name" value="ZF_RING_2"/>
    <property type="match status" value="1"/>
</dbReference>
<dbReference type="FunFam" id="3.30.40.10:FF:000197">
    <property type="entry name" value="E3 ubiquitin-protein ligase RNF152"/>
    <property type="match status" value="1"/>
</dbReference>
<evidence type="ECO:0000256" key="10">
    <source>
        <dbReference type="PROSITE-ProRule" id="PRU00175"/>
    </source>
</evidence>
<dbReference type="InterPro" id="IPR002130">
    <property type="entry name" value="Cyclophilin-type_PPIase_dom"/>
</dbReference>
<evidence type="ECO:0000313" key="12">
    <source>
        <dbReference type="EMBL" id="EFX85630.1"/>
    </source>
</evidence>
<protein>
    <recommendedName>
        <fullName evidence="11">RING-type domain-containing protein</fullName>
    </recommendedName>
</protein>
<evidence type="ECO:0000256" key="1">
    <source>
        <dbReference type="ARBA" id="ARBA00004308"/>
    </source>
</evidence>
<evidence type="ECO:0000256" key="3">
    <source>
        <dbReference type="ARBA" id="ARBA00022679"/>
    </source>
</evidence>
<evidence type="ECO:0000256" key="2">
    <source>
        <dbReference type="ARBA" id="ARBA00004906"/>
    </source>
</evidence>
<evidence type="ECO:0000256" key="9">
    <source>
        <dbReference type="ARBA" id="ARBA00023136"/>
    </source>
</evidence>
<keyword evidence="3" id="KW-0808">Transferase</keyword>
<dbReference type="SUPFAM" id="SSF57850">
    <property type="entry name" value="RING/U-box"/>
    <property type="match status" value="1"/>
</dbReference>
<keyword evidence="7" id="KW-0862">Zinc</keyword>